<accession>A0ABP5IJ91</accession>
<dbReference type="Pfam" id="PF19650">
    <property type="entry name" value="DUF6153"/>
    <property type="match status" value="1"/>
</dbReference>
<keyword evidence="2" id="KW-0812">Transmembrane</keyword>
<dbReference type="EMBL" id="BAAAMQ010000009">
    <property type="protein sequence ID" value="GAA2101068.1"/>
    <property type="molecule type" value="Genomic_DNA"/>
</dbReference>
<gene>
    <name evidence="3" type="ORF">GCM10009726_11280</name>
</gene>
<comment type="caution">
    <text evidence="3">The sequence shown here is derived from an EMBL/GenBank/DDBJ whole genome shotgun (WGS) entry which is preliminary data.</text>
</comment>
<dbReference type="InterPro" id="IPR046151">
    <property type="entry name" value="DUF6153"/>
</dbReference>
<keyword evidence="4" id="KW-1185">Reference proteome</keyword>
<organism evidence="3 4">
    <name type="scientific">Nocardioides furvisabuli</name>
    <dbReference type="NCBI Taxonomy" id="375542"/>
    <lineage>
        <taxon>Bacteria</taxon>
        <taxon>Bacillati</taxon>
        <taxon>Actinomycetota</taxon>
        <taxon>Actinomycetes</taxon>
        <taxon>Propionibacteriales</taxon>
        <taxon>Nocardioidaceae</taxon>
        <taxon>Nocardioides</taxon>
    </lineage>
</organism>
<evidence type="ECO:0000313" key="4">
    <source>
        <dbReference type="Proteomes" id="UP001501161"/>
    </source>
</evidence>
<protein>
    <submittedName>
        <fullName evidence="3">Uncharacterized protein</fullName>
    </submittedName>
</protein>
<evidence type="ECO:0000256" key="2">
    <source>
        <dbReference type="SAM" id="Phobius"/>
    </source>
</evidence>
<keyword evidence="2" id="KW-1133">Transmembrane helix</keyword>
<reference evidence="4" key="1">
    <citation type="journal article" date="2019" name="Int. J. Syst. Evol. Microbiol.">
        <title>The Global Catalogue of Microorganisms (GCM) 10K type strain sequencing project: providing services to taxonomists for standard genome sequencing and annotation.</title>
        <authorList>
            <consortium name="The Broad Institute Genomics Platform"/>
            <consortium name="The Broad Institute Genome Sequencing Center for Infectious Disease"/>
            <person name="Wu L."/>
            <person name="Ma J."/>
        </authorList>
    </citation>
    <scope>NUCLEOTIDE SEQUENCE [LARGE SCALE GENOMIC DNA]</scope>
    <source>
        <strain evidence="4">JCM 13813</strain>
    </source>
</reference>
<sequence length="120" mass="12171">MVGILGMHALTLQGPSSEAYAAAAHGDHGAGHGHAHEPATSAPVGATSDHGSGQHADHLLMLCAAMLAVAALLLAGLLLRAARPVRLVGAFESLAPAASVRSWMRATGPPPAWQFSVIRC</sequence>
<dbReference type="Proteomes" id="UP001501161">
    <property type="component" value="Unassembled WGS sequence"/>
</dbReference>
<feature type="region of interest" description="Disordered" evidence="1">
    <location>
        <begin position="24"/>
        <end position="50"/>
    </location>
</feature>
<feature type="compositionally biased region" description="Basic and acidic residues" evidence="1">
    <location>
        <begin position="25"/>
        <end position="37"/>
    </location>
</feature>
<name>A0ABP5IJ91_9ACTN</name>
<feature type="transmembrane region" description="Helical" evidence="2">
    <location>
        <begin position="59"/>
        <end position="79"/>
    </location>
</feature>
<evidence type="ECO:0000256" key="1">
    <source>
        <dbReference type="SAM" id="MobiDB-lite"/>
    </source>
</evidence>
<proteinExistence type="predicted"/>
<evidence type="ECO:0000313" key="3">
    <source>
        <dbReference type="EMBL" id="GAA2101068.1"/>
    </source>
</evidence>
<keyword evidence="2" id="KW-0472">Membrane</keyword>